<organism evidence="2 3">
    <name type="scientific">Candidatus Viridilinea halotolerans</name>
    <dbReference type="NCBI Taxonomy" id="2491704"/>
    <lineage>
        <taxon>Bacteria</taxon>
        <taxon>Bacillati</taxon>
        <taxon>Chloroflexota</taxon>
        <taxon>Chloroflexia</taxon>
        <taxon>Chloroflexales</taxon>
        <taxon>Chloroflexineae</taxon>
        <taxon>Oscillochloridaceae</taxon>
        <taxon>Candidatus Viridilinea</taxon>
    </lineage>
</organism>
<keyword evidence="1" id="KW-0472">Membrane</keyword>
<gene>
    <name evidence="2" type="ORF">EI684_13310</name>
</gene>
<dbReference type="Proteomes" id="UP000280307">
    <property type="component" value="Unassembled WGS sequence"/>
</dbReference>
<keyword evidence="1" id="KW-0812">Transmembrane</keyword>
<evidence type="ECO:0000313" key="3">
    <source>
        <dbReference type="Proteomes" id="UP000280307"/>
    </source>
</evidence>
<proteinExistence type="predicted"/>
<sequence>MAILKRCITSLVLAFMLGTFGLVLAPPLGRVAQPLLCAGALEPETRLRGLQFRCIAAADGRITSVPTEQVIVYSIPLLTLLLWLPVYGILVERERRARRARGTMAEDLAASVIARAEILRILHQSAFGRPGLLRAAELTMVLWVHPPNDRPYEAQVAWLVDDESLSRMTVGAIVAVRINPRRPQHVYPAQAWAHYAWWHS</sequence>
<feature type="transmembrane region" description="Helical" evidence="1">
    <location>
        <begin position="70"/>
        <end position="91"/>
    </location>
</feature>
<accession>A0A426TXK5</accession>
<dbReference type="EMBL" id="RSAS01000518">
    <property type="protein sequence ID" value="RRR70472.1"/>
    <property type="molecule type" value="Genomic_DNA"/>
</dbReference>
<reference evidence="2 3" key="1">
    <citation type="submission" date="2018-12" db="EMBL/GenBank/DDBJ databases">
        <title>Genome Sequence of Candidatus Viridilinea halotolerans isolated from saline sulfide-rich spring.</title>
        <authorList>
            <person name="Grouzdev D.S."/>
            <person name="Burganskaya E.I."/>
            <person name="Krutkina M.S."/>
            <person name="Sukhacheva M.V."/>
            <person name="Gorlenko V.M."/>
        </authorList>
    </citation>
    <scope>NUCLEOTIDE SEQUENCE [LARGE SCALE GENOMIC DNA]</scope>
    <source>
        <strain evidence="2">Chok-6</strain>
    </source>
</reference>
<dbReference type="AlphaFoldDB" id="A0A426TXK5"/>
<evidence type="ECO:0000313" key="2">
    <source>
        <dbReference type="EMBL" id="RRR70472.1"/>
    </source>
</evidence>
<name>A0A426TXK5_9CHLR</name>
<evidence type="ECO:0000256" key="1">
    <source>
        <dbReference type="SAM" id="Phobius"/>
    </source>
</evidence>
<comment type="caution">
    <text evidence="2">The sequence shown here is derived from an EMBL/GenBank/DDBJ whole genome shotgun (WGS) entry which is preliminary data.</text>
</comment>
<keyword evidence="1" id="KW-1133">Transmembrane helix</keyword>
<protein>
    <submittedName>
        <fullName evidence="2">Uncharacterized protein</fullName>
    </submittedName>
</protein>